<feature type="transmembrane region" description="Helical" evidence="1">
    <location>
        <begin position="188"/>
        <end position="210"/>
    </location>
</feature>
<feature type="transmembrane region" description="Helical" evidence="1">
    <location>
        <begin position="128"/>
        <end position="148"/>
    </location>
</feature>
<feature type="transmembrane region" description="Helical" evidence="1">
    <location>
        <begin position="230"/>
        <end position="253"/>
    </location>
</feature>
<keyword evidence="1" id="KW-0472">Membrane</keyword>
<sequence>MKSSKYYFEIPEQTAQKLKLEAGEKFTLQVDKNGIQLEKQGTQSTSFWNVSYWWNIIPAILMALIFFTYCTLNQARLIPLTGDYSIATGTIILGTIMGSILFTIFFIKTRNNSVNSFYRNIYWRNLPTIIVAVALILLVTLLGIFWIFARVFYGVAFDHYTATGMLFMFGIIINTIMINVADNITPTILVDLLILMIIGGLLISMLANGNRQWWKHNISFLGTSKAIDSWQFNLTFIVSALLMLALVDYLFVSLKPLHWPRLRTFALRGLLTLLAIDALAVGLISNNRQIPWMHYWHDQFAWAMALVIILLIGGIKWLLPRIPNSFMWNSYLIVFLIIVVSFLFRHVHYLSLTAFEILASALSFSWIMMLFQYLLDSINQNNQQVVQLKIKKPNQ</sequence>
<keyword evidence="3" id="KW-1185">Reference proteome</keyword>
<evidence type="ECO:0000313" key="2">
    <source>
        <dbReference type="EMBL" id="USS87995.1"/>
    </source>
</evidence>
<accession>A0ABY5BTP0</accession>
<evidence type="ECO:0000256" key="1">
    <source>
        <dbReference type="SAM" id="Phobius"/>
    </source>
</evidence>
<dbReference type="EMBL" id="CP097118">
    <property type="protein sequence ID" value="USS87995.1"/>
    <property type="molecule type" value="Genomic_DNA"/>
</dbReference>
<name>A0ABY5BTP0_9LACO</name>
<feature type="transmembrane region" description="Helical" evidence="1">
    <location>
        <begin position="265"/>
        <end position="285"/>
    </location>
</feature>
<dbReference type="RefSeq" id="WP_252797284.1">
    <property type="nucleotide sequence ID" value="NZ_CP097118.1"/>
</dbReference>
<feature type="transmembrane region" description="Helical" evidence="1">
    <location>
        <begin position="160"/>
        <end position="181"/>
    </location>
</feature>
<keyword evidence="1" id="KW-0812">Transmembrane</keyword>
<protein>
    <submittedName>
        <fullName evidence="2">DUF998 domain-containing protein</fullName>
    </submittedName>
</protein>
<gene>
    <name evidence="2" type="ORF">M3M39_00465</name>
</gene>
<organism evidence="2 3">
    <name type="scientific">Fructilactobacillus hinvesii</name>
    <dbReference type="NCBI Taxonomy" id="2940300"/>
    <lineage>
        <taxon>Bacteria</taxon>
        <taxon>Bacillati</taxon>
        <taxon>Bacillota</taxon>
        <taxon>Bacilli</taxon>
        <taxon>Lactobacillales</taxon>
        <taxon>Lactobacillaceae</taxon>
        <taxon>Fructilactobacillus</taxon>
    </lineage>
</organism>
<proteinExistence type="predicted"/>
<feature type="transmembrane region" description="Helical" evidence="1">
    <location>
        <begin position="84"/>
        <end position="107"/>
    </location>
</feature>
<evidence type="ECO:0000313" key="3">
    <source>
        <dbReference type="Proteomes" id="UP001057025"/>
    </source>
</evidence>
<dbReference type="Proteomes" id="UP001057025">
    <property type="component" value="Chromosome"/>
</dbReference>
<reference evidence="2" key="1">
    <citation type="submission" date="2022-05" db="EMBL/GenBank/DDBJ databases">
        <authorList>
            <person name="Oliphant S.A."/>
            <person name="Watson-Haigh N.S."/>
            <person name="Sumby K.M."/>
            <person name="Gardner J.M."/>
            <person name="Jiranek V."/>
        </authorList>
    </citation>
    <scope>NUCLEOTIDE SEQUENCE</scope>
    <source>
        <strain evidence="2">KI11_C11</strain>
    </source>
</reference>
<feature type="transmembrane region" description="Helical" evidence="1">
    <location>
        <begin position="350"/>
        <end position="375"/>
    </location>
</feature>
<keyword evidence="1" id="KW-1133">Transmembrane helix</keyword>
<feature type="transmembrane region" description="Helical" evidence="1">
    <location>
        <begin position="52"/>
        <end position="72"/>
    </location>
</feature>
<feature type="transmembrane region" description="Helical" evidence="1">
    <location>
        <begin position="326"/>
        <end position="344"/>
    </location>
</feature>
<feature type="transmembrane region" description="Helical" evidence="1">
    <location>
        <begin position="300"/>
        <end position="319"/>
    </location>
</feature>